<feature type="domain" description="FAD dependent oxidoreductase" evidence="4">
    <location>
        <begin position="99"/>
        <end position="470"/>
    </location>
</feature>
<proteinExistence type="predicted"/>
<evidence type="ECO:0000256" key="1">
    <source>
        <dbReference type="ARBA" id="ARBA00023002"/>
    </source>
</evidence>
<keyword evidence="6" id="KW-1185">Reference proteome</keyword>
<dbReference type="GO" id="GO:0005739">
    <property type="term" value="C:mitochondrion"/>
    <property type="evidence" value="ECO:0007669"/>
    <property type="project" value="GOC"/>
</dbReference>
<feature type="non-terminal residue" evidence="5">
    <location>
        <position position="470"/>
    </location>
</feature>
<dbReference type="PANTHER" id="PTHR13847:SF287">
    <property type="entry name" value="FAD-DEPENDENT OXIDOREDUCTASE DOMAIN-CONTAINING PROTEIN 1"/>
    <property type="match status" value="1"/>
</dbReference>
<dbReference type="Proteomes" id="UP001233999">
    <property type="component" value="Unassembled WGS sequence"/>
</dbReference>
<reference evidence="5" key="2">
    <citation type="submission" date="2023-05" db="EMBL/GenBank/DDBJ databases">
        <authorList>
            <person name="Fouks B."/>
        </authorList>
    </citation>
    <scope>NUCLEOTIDE SEQUENCE</scope>
    <source>
        <strain evidence="5">Stay&amp;Tobe</strain>
        <tissue evidence="5">Testes</tissue>
    </source>
</reference>
<comment type="caution">
    <text evidence="5">The sequence shown here is derived from an EMBL/GenBank/DDBJ whole genome shotgun (WGS) entry which is preliminary data.</text>
</comment>
<dbReference type="Pfam" id="PF01266">
    <property type="entry name" value="DAO"/>
    <property type="match status" value="1"/>
</dbReference>
<dbReference type="FunFam" id="3.30.9.10:FF:000026">
    <property type="entry name" value="FAD-dependent oxidoreductase domain-containing protein 1"/>
    <property type="match status" value="1"/>
</dbReference>
<keyword evidence="1" id="KW-0560">Oxidoreductase</keyword>
<dbReference type="Gene3D" id="3.30.9.10">
    <property type="entry name" value="D-Amino Acid Oxidase, subunit A, domain 2"/>
    <property type="match status" value="1"/>
</dbReference>
<dbReference type="InterPro" id="IPR006076">
    <property type="entry name" value="FAD-dep_OxRdtase"/>
</dbReference>
<evidence type="ECO:0000313" key="5">
    <source>
        <dbReference type="EMBL" id="KAJ9576930.1"/>
    </source>
</evidence>
<sequence>MLRRLNVTYSHKIFPENITNICNITRLCSNKSRQSDENEVPEPEHPVKRTIRILGNDMITLKNRVETFVSRISRTHEIAQRDLRASSRYHQEIFPEHCDIAIIGGGVVGSSIAYWLKQRVPHAITVTVVEKDPSYSGSSTALSVGGIRQQFSLEENIKMSLFGADFLRNIKKYLTVEGHDPPDICFTPYGYLFLATENGAAQLEENSKLQNKLGAKNELLTPKKLKEKFPWLNTDNIALGCHGLENEGWFDPWCLLSALKKKAISLGVEYVSGEVTGFTFKKQPDLMMEGIDPGSYEGVDRIIVKTSKGEVRTIKFAIVVIAAGAFSRSVAEMARVGTGNGLLSFPLPIEPRKRYVYCFNCKDGPGLNTPLTIDPSGVYFRREGLLGNYICGRSPSFEDEPSVDNLDVDYDYFDSHIWPHLAARVPAFESLKISNAWAGFYEYNTFDENGIVGPHPYYNNMYIASGFSGH</sequence>
<dbReference type="EMBL" id="JASPKZ010009385">
    <property type="protein sequence ID" value="KAJ9576930.1"/>
    <property type="molecule type" value="Genomic_DNA"/>
</dbReference>
<dbReference type="SUPFAM" id="SSF51905">
    <property type="entry name" value="FAD/NAD(P)-binding domain"/>
    <property type="match status" value="1"/>
</dbReference>
<comment type="function">
    <text evidence="3">Required for the assembly of the mitochondrial membrane respiratory chain NADH dehydrogenase (Complex I). Involved in mid-late stages of complex I assembly.</text>
</comment>
<organism evidence="5 6">
    <name type="scientific">Diploptera punctata</name>
    <name type="common">Pacific beetle cockroach</name>
    <dbReference type="NCBI Taxonomy" id="6984"/>
    <lineage>
        <taxon>Eukaryota</taxon>
        <taxon>Metazoa</taxon>
        <taxon>Ecdysozoa</taxon>
        <taxon>Arthropoda</taxon>
        <taxon>Hexapoda</taxon>
        <taxon>Insecta</taxon>
        <taxon>Pterygota</taxon>
        <taxon>Neoptera</taxon>
        <taxon>Polyneoptera</taxon>
        <taxon>Dictyoptera</taxon>
        <taxon>Blattodea</taxon>
        <taxon>Blaberoidea</taxon>
        <taxon>Blaberidae</taxon>
        <taxon>Diplopterinae</taxon>
        <taxon>Diploptera</taxon>
    </lineage>
</organism>
<dbReference type="PANTHER" id="PTHR13847">
    <property type="entry name" value="SARCOSINE DEHYDROGENASE-RELATED"/>
    <property type="match status" value="1"/>
</dbReference>
<dbReference type="GO" id="GO:0016491">
    <property type="term" value="F:oxidoreductase activity"/>
    <property type="evidence" value="ECO:0007669"/>
    <property type="project" value="UniProtKB-KW"/>
</dbReference>
<protein>
    <recommendedName>
        <fullName evidence="2">FAD-dependent oxidoreductase domain-containing protein 1</fullName>
    </recommendedName>
</protein>
<dbReference type="InterPro" id="IPR036188">
    <property type="entry name" value="FAD/NAD-bd_sf"/>
</dbReference>
<evidence type="ECO:0000256" key="2">
    <source>
        <dbReference type="ARBA" id="ARBA00039785"/>
    </source>
</evidence>
<dbReference type="GO" id="GO:0032981">
    <property type="term" value="P:mitochondrial respiratory chain complex I assembly"/>
    <property type="evidence" value="ECO:0007669"/>
    <property type="project" value="TreeGrafter"/>
</dbReference>
<dbReference type="Gene3D" id="3.50.50.60">
    <property type="entry name" value="FAD/NAD(P)-binding domain"/>
    <property type="match status" value="1"/>
</dbReference>
<evidence type="ECO:0000256" key="3">
    <source>
        <dbReference type="ARBA" id="ARBA00046185"/>
    </source>
</evidence>
<evidence type="ECO:0000313" key="6">
    <source>
        <dbReference type="Proteomes" id="UP001233999"/>
    </source>
</evidence>
<evidence type="ECO:0000259" key="4">
    <source>
        <dbReference type="Pfam" id="PF01266"/>
    </source>
</evidence>
<reference evidence="5" key="1">
    <citation type="journal article" date="2023" name="IScience">
        <title>Live-bearing cockroach genome reveals convergent evolutionary mechanisms linked to viviparity in insects and beyond.</title>
        <authorList>
            <person name="Fouks B."/>
            <person name="Harrison M.C."/>
            <person name="Mikhailova A.A."/>
            <person name="Marchal E."/>
            <person name="English S."/>
            <person name="Carruthers M."/>
            <person name="Jennings E.C."/>
            <person name="Chiamaka E.L."/>
            <person name="Frigard R.A."/>
            <person name="Pippel M."/>
            <person name="Attardo G.M."/>
            <person name="Benoit J.B."/>
            <person name="Bornberg-Bauer E."/>
            <person name="Tobe S.S."/>
        </authorList>
    </citation>
    <scope>NUCLEOTIDE SEQUENCE</scope>
    <source>
        <strain evidence="5">Stay&amp;Tobe</strain>
    </source>
</reference>
<dbReference type="AlphaFoldDB" id="A0AAD7ZAR5"/>
<accession>A0AAD7ZAR5</accession>
<name>A0AAD7ZAR5_DIPPU</name>
<gene>
    <name evidence="5" type="ORF">L9F63_006496</name>
</gene>